<comment type="caution">
    <text evidence="1">The sequence shown here is derived from an EMBL/GenBank/DDBJ whole genome shotgun (WGS) entry which is preliminary data.</text>
</comment>
<protein>
    <submittedName>
        <fullName evidence="1">Uncharacterized protein</fullName>
    </submittedName>
</protein>
<dbReference type="EMBL" id="BAUJ01000027">
    <property type="protein sequence ID" value="GAD89779.1"/>
    <property type="molecule type" value="Genomic_DNA"/>
</dbReference>
<reference evidence="1 2" key="1">
    <citation type="submission" date="2013-11" db="EMBL/GenBank/DDBJ databases">
        <title>Whole genome shotgun sequence of Vibrio halioticoli NBRC 102217.</title>
        <authorList>
            <person name="Isaki S."/>
            <person name="Kimura A."/>
            <person name="Ohji S."/>
            <person name="Hosoyama A."/>
            <person name="Fujita N."/>
            <person name="Hashimoto M."/>
            <person name="Hosoyama Y."/>
            <person name="Yamazoe A."/>
        </authorList>
    </citation>
    <scope>NUCLEOTIDE SEQUENCE [LARGE SCALE GENOMIC DNA]</scope>
    <source>
        <strain evidence="1 2">NBRC 102217</strain>
    </source>
</reference>
<dbReference type="eggNOG" id="ENOG5032ZHG">
    <property type="taxonomic scope" value="Bacteria"/>
</dbReference>
<accession>V5F3M4</accession>
<keyword evidence="2" id="KW-1185">Reference proteome</keyword>
<dbReference type="Proteomes" id="UP000017800">
    <property type="component" value="Unassembled WGS sequence"/>
</dbReference>
<name>V5F3M4_9VIBR</name>
<evidence type="ECO:0000313" key="1">
    <source>
        <dbReference type="EMBL" id="GAD89779.1"/>
    </source>
</evidence>
<proteinExistence type="predicted"/>
<sequence length="191" mass="21340">MSVYRYIVCIEGFHYKFEVFGRNAMNKLILLTLCLFYAGSALSAEKAHKDWVIDTDGSEYFYAATLNNSGHVFGKYCYFESENCMYITGVDIKCTNGNKYPALVNSDSGSMNTTLHCGGRVEGQNVLIFENFDDIEATVKKSKQLGIAIPMENGKFKVSRFSMSGSTYSIDKMTKEAEKHLALSNADSELL</sequence>
<dbReference type="AlphaFoldDB" id="V5F3M4"/>
<evidence type="ECO:0000313" key="2">
    <source>
        <dbReference type="Proteomes" id="UP000017800"/>
    </source>
</evidence>
<organism evidence="1 2">
    <name type="scientific">Vibrio halioticoli NBRC 102217</name>
    <dbReference type="NCBI Taxonomy" id="1219072"/>
    <lineage>
        <taxon>Bacteria</taxon>
        <taxon>Pseudomonadati</taxon>
        <taxon>Pseudomonadota</taxon>
        <taxon>Gammaproteobacteria</taxon>
        <taxon>Vibrionales</taxon>
        <taxon>Vibrionaceae</taxon>
        <taxon>Vibrio</taxon>
    </lineage>
</organism>
<gene>
    <name evidence="1" type="ORF">VHA01S_027_00350</name>
</gene>